<keyword evidence="2 6" id="KW-0540">Nuclease</keyword>
<dbReference type="EMBL" id="UESZ01000001">
    <property type="protein sequence ID" value="SSA34624.1"/>
    <property type="molecule type" value="Genomic_DNA"/>
</dbReference>
<keyword evidence="3 6" id="KW-0479">Metal-binding</keyword>
<dbReference type="EC" id="3.1.-.-" evidence="6"/>
<evidence type="ECO:0000313" key="9">
    <source>
        <dbReference type="Proteomes" id="UP000250028"/>
    </source>
</evidence>
<dbReference type="Gene3D" id="3.40.50.1010">
    <property type="entry name" value="5'-nuclease"/>
    <property type="match status" value="1"/>
</dbReference>
<feature type="binding site" evidence="6">
    <location>
        <position position="89"/>
    </location>
    <ligand>
        <name>Mg(2+)</name>
        <dbReference type="ChEBI" id="CHEBI:18420"/>
    </ligand>
</feature>
<evidence type="ECO:0000313" key="8">
    <source>
        <dbReference type="EMBL" id="SSA34624.1"/>
    </source>
</evidence>
<dbReference type="GO" id="GO:0000287">
    <property type="term" value="F:magnesium ion binding"/>
    <property type="evidence" value="ECO:0007669"/>
    <property type="project" value="UniProtKB-UniRule"/>
</dbReference>
<evidence type="ECO:0000256" key="6">
    <source>
        <dbReference type="HAMAP-Rule" id="MF_00265"/>
    </source>
</evidence>
<keyword evidence="6" id="KW-0800">Toxin</keyword>
<dbReference type="GO" id="GO:0004540">
    <property type="term" value="F:RNA nuclease activity"/>
    <property type="evidence" value="ECO:0007669"/>
    <property type="project" value="InterPro"/>
</dbReference>
<dbReference type="InterPro" id="IPR022907">
    <property type="entry name" value="VapC_family"/>
</dbReference>
<dbReference type="InterPro" id="IPR002716">
    <property type="entry name" value="PIN_dom"/>
</dbReference>
<dbReference type="AlphaFoldDB" id="A0A2Y8ZRT4"/>
<dbReference type="CDD" id="cd09874">
    <property type="entry name" value="PIN_MT3492-like"/>
    <property type="match status" value="1"/>
</dbReference>
<keyword evidence="4 6" id="KW-0378">Hydrolase</keyword>
<comment type="similarity">
    <text evidence="6">Belongs to the PINc/VapC protein family.</text>
</comment>
<organism evidence="8 9">
    <name type="scientific">Branchiibius hedensis</name>
    <dbReference type="NCBI Taxonomy" id="672460"/>
    <lineage>
        <taxon>Bacteria</taxon>
        <taxon>Bacillati</taxon>
        <taxon>Actinomycetota</taxon>
        <taxon>Actinomycetes</taxon>
        <taxon>Micrococcales</taxon>
        <taxon>Dermacoccaceae</taxon>
        <taxon>Branchiibius</taxon>
    </lineage>
</organism>
<keyword evidence="1 6" id="KW-1277">Toxin-antitoxin system</keyword>
<name>A0A2Y8ZRT4_9MICO</name>
<feature type="binding site" evidence="6">
    <location>
        <position position="5"/>
    </location>
    <ligand>
        <name>Mg(2+)</name>
        <dbReference type="ChEBI" id="CHEBI:18420"/>
    </ligand>
</feature>
<dbReference type="Proteomes" id="UP000250028">
    <property type="component" value="Unassembled WGS sequence"/>
</dbReference>
<evidence type="ECO:0000256" key="2">
    <source>
        <dbReference type="ARBA" id="ARBA00022722"/>
    </source>
</evidence>
<comment type="function">
    <text evidence="6">Toxic component of a toxin-antitoxin (TA) system. An RNase.</text>
</comment>
<evidence type="ECO:0000256" key="5">
    <source>
        <dbReference type="ARBA" id="ARBA00022842"/>
    </source>
</evidence>
<dbReference type="GO" id="GO:0016787">
    <property type="term" value="F:hydrolase activity"/>
    <property type="evidence" value="ECO:0007669"/>
    <property type="project" value="UniProtKB-KW"/>
</dbReference>
<evidence type="ECO:0000256" key="3">
    <source>
        <dbReference type="ARBA" id="ARBA00022723"/>
    </source>
</evidence>
<evidence type="ECO:0000256" key="4">
    <source>
        <dbReference type="ARBA" id="ARBA00022801"/>
    </source>
</evidence>
<dbReference type="Pfam" id="PF01850">
    <property type="entry name" value="PIN"/>
    <property type="match status" value="1"/>
</dbReference>
<sequence length="128" mass="13366">MIYADTSALVKLVVREPESAAVHQLTTSGAVLVSSDLARTELLRASRRSTPAAVSAARDVLSRLVLLAATPAIFDAAAVLEPITLRTLDAVHLASALTLGDELEAVLTYDARLGEAANHLGLRVLAPS</sequence>
<accession>A0A2Y8ZRT4</accession>
<reference evidence="9" key="1">
    <citation type="submission" date="2016-10" db="EMBL/GenBank/DDBJ databases">
        <authorList>
            <person name="Varghese N."/>
            <person name="Submissions S."/>
        </authorList>
    </citation>
    <scope>NUCLEOTIDE SEQUENCE [LARGE SCALE GENOMIC DNA]</scope>
    <source>
        <strain evidence="9">DSM 22951</strain>
    </source>
</reference>
<keyword evidence="9" id="KW-1185">Reference proteome</keyword>
<proteinExistence type="inferred from homology"/>
<dbReference type="RefSeq" id="WP_172461491.1">
    <property type="nucleotide sequence ID" value="NZ_QGDN01000001.1"/>
</dbReference>
<keyword evidence="5 6" id="KW-0460">Magnesium</keyword>
<comment type="cofactor">
    <cofactor evidence="6">
        <name>Mg(2+)</name>
        <dbReference type="ChEBI" id="CHEBI:18420"/>
    </cofactor>
</comment>
<dbReference type="GO" id="GO:0090729">
    <property type="term" value="F:toxin activity"/>
    <property type="evidence" value="ECO:0007669"/>
    <property type="project" value="UniProtKB-KW"/>
</dbReference>
<feature type="domain" description="PIN" evidence="7">
    <location>
        <begin position="2"/>
        <end position="117"/>
    </location>
</feature>
<dbReference type="HAMAP" id="MF_00265">
    <property type="entry name" value="VapC_Nob1"/>
    <property type="match status" value="1"/>
</dbReference>
<gene>
    <name evidence="6" type="primary">vapC</name>
    <name evidence="8" type="ORF">SAMN04489750_1949</name>
</gene>
<dbReference type="InterPro" id="IPR029060">
    <property type="entry name" value="PIN-like_dom_sf"/>
</dbReference>
<evidence type="ECO:0000256" key="1">
    <source>
        <dbReference type="ARBA" id="ARBA00022649"/>
    </source>
</evidence>
<dbReference type="SUPFAM" id="SSF88723">
    <property type="entry name" value="PIN domain-like"/>
    <property type="match status" value="1"/>
</dbReference>
<protein>
    <recommendedName>
        <fullName evidence="6">Ribonuclease VapC</fullName>
        <shortName evidence="6">RNase VapC</shortName>
        <ecNumber evidence="6">3.1.-.-</ecNumber>
    </recommendedName>
    <alternativeName>
        <fullName evidence="6">Toxin VapC</fullName>
    </alternativeName>
</protein>
<evidence type="ECO:0000259" key="7">
    <source>
        <dbReference type="Pfam" id="PF01850"/>
    </source>
</evidence>